<dbReference type="GO" id="GO:0046872">
    <property type="term" value="F:metal ion binding"/>
    <property type="evidence" value="ECO:0007669"/>
    <property type="project" value="UniProtKB-KW"/>
</dbReference>
<dbReference type="Proteomes" id="UP000243406">
    <property type="component" value="Unassembled WGS sequence"/>
</dbReference>
<evidence type="ECO:0000256" key="6">
    <source>
        <dbReference type="ARBA" id="ARBA00023134"/>
    </source>
</evidence>
<feature type="binding site" evidence="8">
    <location>
        <position position="97"/>
    </location>
    <ligand>
        <name>GTP</name>
        <dbReference type="ChEBI" id="CHEBI:37565"/>
    </ligand>
</feature>
<evidence type="ECO:0000256" key="3">
    <source>
        <dbReference type="ARBA" id="ARBA00022723"/>
    </source>
</evidence>
<proteinExistence type="inferred from homology"/>
<comment type="function">
    <text evidence="8">Transfers a GMP moiety from GTP to Mo-molybdopterin (Mo-MPT) cofactor (Moco or molybdenum cofactor) to form Mo-molybdopterin guanine dinucleotide (Mo-MGD) cofactor.</text>
</comment>
<evidence type="ECO:0000256" key="5">
    <source>
        <dbReference type="ARBA" id="ARBA00022842"/>
    </source>
</evidence>
<evidence type="ECO:0000259" key="9">
    <source>
        <dbReference type="Pfam" id="PF12804"/>
    </source>
</evidence>
<evidence type="ECO:0000256" key="1">
    <source>
        <dbReference type="ARBA" id="ARBA00022490"/>
    </source>
</evidence>
<reference evidence="11" key="1">
    <citation type="submission" date="2017-02" db="EMBL/GenBank/DDBJ databases">
        <authorList>
            <person name="Varghese N."/>
            <person name="Submissions S."/>
        </authorList>
    </citation>
    <scope>NUCLEOTIDE SEQUENCE [LARGE SCALE GENOMIC DNA]</scope>
    <source>
        <strain evidence="11">ATCC 35199</strain>
    </source>
</reference>
<sequence>MRDFGSAVVLAGGKSSRMGFDKSTMVLQNKKLIESTIKKLDSLFDDIIISVDSIEKKSEFNHDKIAVDKVKGVGPLGGMISALEMAQSDKLFVIPCDMPVIDTKYISFMMKYMDDNEIILSEKNGYFEPFPGFYSKSLIPRIEELINQNRRSIRAIFECSRTKVISESEWKKLGFSEEIFTNLNTTQDVEKYLSYK</sequence>
<dbReference type="GO" id="GO:0006777">
    <property type="term" value="P:Mo-molybdopterin cofactor biosynthetic process"/>
    <property type="evidence" value="ECO:0007669"/>
    <property type="project" value="UniProtKB-KW"/>
</dbReference>
<dbReference type="OrthoDB" id="9788394at2"/>
<keyword evidence="3 8" id="KW-0479">Metal-binding</keyword>
<feature type="domain" description="MobA-like NTP transferase" evidence="9">
    <location>
        <begin position="7"/>
        <end position="157"/>
    </location>
</feature>
<dbReference type="EC" id="2.7.7.77" evidence="8"/>
<dbReference type="Pfam" id="PF12804">
    <property type="entry name" value="NTP_transf_3"/>
    <property type="match status" value="1"/>
</dbReference>
<comment type="caution">
    <text evidence="8">Lacks conserved residue(s) required for the propagation of feature annotation.</text>
</comment>
<feature type="binding site" evidence="8">
    <location>
        <position position="68"/>
    </location>
    <ligand>
        <name>GTP</name>
        <dbReference type="ChEBI" id="CHEBI:37565"/>
    </ligand>
</feature>
<dbReference type="GO" id="GO:0005525">
    <property type="term" value="F:GTP binding"/>
    <property type="evidence" value="ECO:0007669"/>
    <property type="project" value="UniProtKB-UniRule"/>
</dbReference>
<keyword evidence="5 8" id="KW-0460">Magnesium</keyword>
<comment type="catalytic activity">
    <reaction evidence="8">
        <text>Mo-molybdopterin + GTP + H(+) = Mo-molybdopterin guanine dinucleotide + diphosphate</text>
        <dbReference type="Rhea" id="RHEA:34243"/>
        <dbReference type="ChEBI" id="CHEBI:15378"/>
        <dbReference type="ChEBI" id="CHEBI:33019"/>
        <dbReference type="ChEBI" id="CHEBI:37565"/>
        <dbReference type="ChEBI" id="CHEBI:71302"/>
        <dbReference type="ChEBI" id="CHEBI:71310"/>
        <dbReference type="EC" id="2.7.7.77"/>
    </reaction>
</comment>
<evidence type="ECO:0000256" key="7">
    <source>
        <dbReference type="ARBA" id="ARBA00023150"/>
    </source>
</evidence>
<dbReference type="HAMAP" id="MF_00316">
    <property type="entry name" value="MobA"/>
    <property type="match status" value="1"/>
</dbReference>
<accession>A0A1T5BDQ8</accession>
<comment type="cofactor">
    <cofactor evidence="8">
        <name>Mg(2+)</name>
        <dbReference type="ChEBI" id="CHEBI:18420"/>
    </cofactor>
</comment>
<dbReference type="RefSeq" id="WP_079589430.1">
    <property type="nucleotide sequence ID" value="NZ_FUYN01000003.1"/>
</dbReference>
<comment type="subcellular location">
    <subcellularLocation>
        <location evidence="8">Cytoplasm</location>
    </subcellularLocation>
</comment>
<keyword evidence="7 8" id="KW-0501">Molybdenum cofactor biosynthesis</keyword>
<feature type="binding site" evidence="8">
    <location>
        <begin position="10"/>
        <end position="12"/>
    </location>
    <ligand>
        <name>GTP</name>
        <dbReference type="ChEBI" id="CHEBI:37565"/>
    </ligand>
</feature>
<name>A0A1T5BDQ8_9FIRM</name>
<comment type="domain">
    <text evidence="8">The N-terminal domain determines nucleotide recognition and specific binding, while the C-terminal domain determines the specific binding to the target protein.</text>
</comment>
<dbReference type="InterPro" id="IPR013482">
    <property type="entry name" value="Molybde_CF_guanTrfase"/>
</dbReference>
<feature type="binding site" evidence="8">
    <location>
        <position position="97"/>
    </location>
    <ligand>
        <name>Mg(2+)</name>
        <dbReference type="ChEBI" id="CHEBI:18420"/>
    </ligand>
</feature>
<feature type="binding site" evidence="8">
    <location>
        <position position="22"/>
    </location>
    <ligand>
        <name>GTP</name>
        <dbReference type="ChEBI" id="CHEBI:37565"/>
    </ligand>
</feature>
<keyword evidence="4 8" id="KW-0547">Nucleotide-binding</keyword>
<gene>
    <name evidence="8" type="primary">mobA</name>
    <name evidence="10" type="ORF">SAMN02745120_1564</name>
</gene>
<organism evidence="10 11">
    <name type="scientific">Acetoanaerobium noterae</name>
    <dbReference type="NCBI Taxonomy" id="745369"/>
    <lineage>
        <taxon>Bacteria</taxon>
        <taxon>Bacillati</taxon>
        <taxon>Bacillota</taxon>
        <taxon>Clostridia</taxon>
        <taxon>Peptostreptococcales</taxon>
        <taxon>Filifactoraceae</taxon>
        <taxon>Acetoanaerobium</taxon>
    </lineage>
</organism>
<comment type="similarity">
    <text evidence="8">Belongs to the MobA family.</text>
</comment>
<evidence type="ECO:0000313" key="11">
    <source>
        <dbReference type="Proteomes" id="UP000243406"/>
    </source>
</evidence>
<keyword evidence="2 8" id="KW-0808">Transferase</keyword>
<dbReference type="Gene3D" id="3.90.550.10">
    <property type="entry name" value="Spore Coat Polysaccharide Biosynthesis Protein SpsA, Chain A"/>
    <property type="match status" value="1"/>
</dbReference>
<evidence type="ECO:0000256" key="2">
    <source>
        <dbReference type="ARBA" id="ARBA00022679"/>
    </source>
</evidence>
<evidence type="ECO:0000313" key="10">
    <source>
        <dbReference type="EMBL" id="SKB45422.1"/>
    </source>
</evidence>
<dbReference type="GO" id="GO:0005737">
    <property type="term" value="C:cytoplasm"/>
    <property type="evidence" value="ECO:0007669"/>
    <property type="project" value="UniProtKB-SubCell"/>
</dbReference>
<dbReference type="PANTHER" id="PTHR19136">
    <property type="entry name" value="MOLYBDENUM COFACTOR GUANYLYLTRANSFERASE"/>
    <property type="match status" value="1"/>
</dbReference>
<protein>
    <recommendedName>
        <fullName evidence="8">Probable molybdenum cofactor guanylyltransferase</fullName>
        <shortName evidence="8">MoCo guanylyltransferase</shortName>
        <ecNumber evidence="8">2.7.7.77</ecNumber>
    </recommendedName>
    <alternativeName>
        <fullName evidence="8">GTP:molybdopterin guanylyltransferase</fullName>
    </alternativeName>
    <alternativeName>
        <fullName evidence="8">Mo-MPT guanylyltransferase</fullName>
    </alternativeName>
    <alternativeName>
        <fullName evidence="8">Molybdopterin guanylyltransferase</fullName>
    </alternativeName>
    <alternativeName>
        <fullName evidence="8">Molybdopterin-guanine dinucleotide synthase</fullName>
        <shortName evidence="8">MGD synthase</shortName>
    </alternativeName>
</protein>
<keyword evidence="1 8" id="KW-0963">Cytoplasm</keyword>
<dbReference type="CDD" id="cd02503">
    <property type="entry name" value="MobA"/>
    <property type="match status" value="1"/>
</dbReference>
<dbReference type="EMBL" id="FUYN01000003">
    <property type="protein sequence ID" value="SKB45422.1"/>
    <property type="molecule type" value="Genomic_DNA"/>
</dbReference>
<evidence type="ECO:0000256" key="4">
    <source>
        <dbReference type="ARBA" id="ARBA00022741"/>
    </source>
</evidence>
<dbReference type="AlphaFoldDB" id="A0A1T5BDQ8"/>
<keyword evidence="11" id="KW-1185">Reference proteome</keyword>
<dbReference type="InterPro" id="IPR025877">
    <property type="entry name" value="MobA-like_NTP_Trfase"/>
</dbReference>
<dbReference type="GO" id="GO:0061603">
    <property type="term" value="F:molybdenum cofactor guanylyltransferase activity"/>
    <property type="evidence" value="ECO:0007669"/>
    <property type="project" value="UniProtKB-EC"/>
</dbReference>
<dbReference type="PANTHER" id="PTHR19136:SF81">
    <property type="entry name" value="MOLYBDENUM COFACTOR GUANYLYLTRANSFERASE"/>
    <property type="match status" value="1"/>
</dbReference>
<keyword evidence="6 8" id="KW-0342">GTP-binding</keyword>
<dbReference type="InterPro" id="IPR029044">
    <property type="entry name" value="Nucleotide-diphossugar_trans"/>
</dbReference>
<evidence type="ECO:0000256" key="8">
    <source>
        <dbReference type="HAMAP-Rule" id="MF_00316"/>
    </source>
</evidence>
<dbReference type="SUPFAM" id="SSF53448">
    <property type="entry name" value="Nucleotide-diphospho-sugar transferases"/>
    <property type="match status" value="1"/>
</dbReference>